<evidence type="ECO:0000313" key="1">
    <source>
        <dbReference type="EMBL" id="AFJ02519.1"/>
    </source>
</evidence>
<dbReference type="HOGENOM" id="CLU_137220_0_0_6"/>
<dbReference type="eggNOG" id="COG3011">
    <property type="taxonomic scope" value="Bacteria"/>
</dbReference>
<accession>I1YHX6</accession>
<dbReference type="EMBL" id="CP003380">
    <property type="protein sequence ID" value="AFJ02519.1"/>
    <property type="molecule type" value="Genomic_DNA"/>
</dbReference>
<organism evidence="1 2">
    <name type="scientific">Methylophaga frappieri (strain ATCC BAA-2434 / DSM 25690 / JAM7)</name>
    <dbReference type="NCBI Taxonomy" id="754477"/>
    <lineage>
        <taxon>Bacteria</taxon>
        <taxon>Pseudomonadati</taxon>
        <taxon>Pseudomonadota</taxon>
        <taxon>Gammaproteobacteria</taxon>
        <taxon>Thiotrichales</taxon>
        <taxon>Piscirickettsiaceae</taxon>
        <taxon>Methylophaga</taxon>
    </lineage>
</organism>
<protein>
    <recommendedName>
        <fullName evidence="3">DUF393 domain-containing protein</fullName>
    </recommendedName>
</protein>
<evidence type="ECO:0000313" key="2">
    <source>
        <dbReference type="Proteomes" id="UP000009145"/>
    </source>
</evidence>
<dbReference type="Proteomes" id="UP000009145">
    <property type="component" value="Chromosome"/>
</dbReference>
<dbReference type="PATRIC" id="fig|754477.3.peg.1350"/>
<sequence>MNIRDSVGELTLIDARQHPDKVSVLQKKGFDLDAGMILKVEEQYYLGAEAMHVLALLSSRSGVFNRLNYWLFRSKWLAKILYPVLRGGRHLLLKLLGRSSFGDQNNAAK</sequence>
<evidence type="ECO:0008006" key="3">
    <source>
        <dbReference type="Google" id="ProtNLM"/>
    </source>
</evidence>
<proteinExistence type="predicted"/>
<dbReference type="STRING" id="754477.Q7C_1369"/>
<reference evidence="1 2" key="1">
    <citation type="journal article" date="2012" name="J. Bacteriol.">
        <title>Complete genome sequences of Methylophaga sp. strain JAM1 and Methylophaga sp. strain JAM7.</title>
        <authorList>
            <person name="Villeneuve C."/>
            <person name="Martineau C."/>
            <person name="Mauffrey F."/>
            <person name="Villemur R."/>
        </authorList>
    </citation>
    <scope>NUCLEOTIDE SEQUENCE [LARGE SCALE GENOMIC DNA]</scope>
    <source>
        <strain evidence="1 2">JAM7</strain>
    </source>
</reference>
<dbReference type="KEGG" id="mec:Q7C_1369"/>
<name>I1YHX6_METFJ</name>
<keyword evidence="2" id="KW-1185">Reference proteome</keyword>
<dbReference type="AlphaFoldDB" id="I1YHX6"/>
<gene>
    <name evidence="1" type="ordered locus">Q7C_1369</name>
</gene>